<protein>
    <submittedName>
        <fullName evidence="2 3">Phospholipase</fullName>
    </submittedName>
</protein>
<dbReference type="InterPro" id="IPR036444">
    <property type="entry name" value="PLipase_A2_dom_sf"/>
</dbReference>
<dbReference type="Gene3D" id="1.20.90.10">
    <property type="entry name" value="Phospholipase A2 domain"/>
    <property type="match status" value="1"/>
</dbReference>
<proteinExistence type="predicted"/>
<dbReference type="GO" id="GO:0004623">
    <property type="term" value="F:phospholipase A2 activity"/>
    <property type="evidence" value="ECO:0007669"/>
    <property type="project" value="InterPro"/>
</dbReference>
<dbReference type="Proteomes" id="UP000186437">
    <property type="component" value="Unassembled WGS sequence"/>
</dbReference>
<reference evidence="4" key="2">
    <citation type="submission" date="2016-12" db="EMBL/GenBank/DDBJ databases">
        <authorList>
            <person name="Gulvik C.A."/>
        </authorList>
    </citation>
    <scope>NUCLEOTIDE SEQUENCE [LARGE SCALE GENOMIC DNA]</scope>
    <source>
        <strain evidence="4">ATCC 51725</strain>
    </source>
</reference>
<dbReference type="OrthoDB" id="5125543at2"/>
<dbReference type="Proteomes" id="UP000255213">
    <property type="component" value="Unassembled WGS sequence"/>
</dbReference>
<accession>A0A1Q8EDV1</accession>
<evidence type="ECO:0000313" key="5">
    <source>
        <dbReference type="Proteomes" id="UP000255213"/>
    </source>
</evidence>
<reference evidence="3 5" key="3">
    <citation type="submission" date="2018-06" db="EMBL/GenBank/DDBJ databases">
        <authorList>
            <consortium name="Pathogen Informatics"/>
            <person name="Doyle S."/>
        </authorList>
    </citation>
    <scope>NUCLEOTIDE SEQUENCE [LARGE SCALE GENOMIC DNA]</scope>
    <source>
        <strain evidence="3 5">NCTC12957</strain>
    </source>
</reference>
<dbReference type="EMBL" id="UHEN01000001">
    <property type="protein sequence ID" value="SUN04892.1"/>
    <property type="molecule type" value="Genomic_DNA"/>
</dbReference>
<evidence type="ECO:0000313" key="4">
    <source>
        <dbReference type="Proteomes" id="UP000186437"/>
    </source>
</evidence>
<evidence type="ECO:0000256" key="1">
    <source>
        <dbReference type="SAM" id="SignalP"/>
    </source>
</evidence>
<feature type="chain" id="PRO_5044564165" evidence="1">
    <location>
        <begin position="27"/>
        <end position="189"/>
    </location>
</feature>
<name>A0A1Q8EDV1_STRAI</name>
<organism evidence="2 4">
    <name type="scientific">Streptococcus acidominimus</name>
    <dbReference type="NCBI Taxonomy" id="1326"/>
    <lineage>
        <taxon>Bacteria</taxon>
        <taxon>Bacillati</taxon>
        <taxon>Bacillota</taxon>
        <taxon>Bacilli</taxon>
        <taxon>Lactobacillales</taxon>
        <taxon>Streptococcaceae</taxon>
        <taxon>Streptococcus</taxon>
    </lineage>
</organism>
<dbReference type="AlphaFoldDB" id="A0A1Q8EDV1"/>
<gene>
    <name evidence="3" type="primary">slaA_1</name>
    <name evidence="2" type="ORF">BU200_04520</name>
    <name evidence="3" type="ORF">NCTC12957_00047</name>
</gene>
<dbReference type="SUPFAM" id="SSF48619">
    <property type="entry name" value="Phospholipase A2, PLA2"/>
    <property type="match status" value="1"/>
</dbReference>
<reference evidence="2" key="1">
    <citation type="submission" date="2016-12" db="EMBL/GenBank/DDBJ databases">
        <authorList>
            <person name="Song W.-J."/>
            <person name="Kurnit D.M."/>
        </authorList>
    </citation>
    <scope>NUCLEOTIDE SEQUENCE [LARGE SCALE GENOMIC DNA]</scope>
    <source>
        <strain evidence="2">ATCC 51725</strain>
    </source>
</reference>
<dbReference type="GO" id="GO:0006644">
    <property type="term" value="P:phospholipid metabolic process"/>
    <property type="evidence" value="ECO:0007669"/>
    <property type="project" value="InterPro"/>
</dbReference>
<sequence>MTKSIKLLAFIGMLSLLLSFITSVNAEDVNYNSIAPVEDFTQEQSERVKQYLIQDGERVYFDYDRALQNRESDELINIGLLIETISEEYSNSTFTPNSYFRSIPIPFHWNYCGPGHNGNNFTLPVTDVLDQGCQNHDRCFTGMGYRKNCECNRQLVEYIRINRRWIPADVRWKADAIKVYFETAGLIGC</sequence>
<dbReference type="GO" id="GO:0050482">
    <property type="term" value="P:arachidonate secretion"/>
    <property type="evidence" value="ECO:0007669"/>
    <property type="project" value="InterPro"/>
</dbReference>
<dbReference type="RefSeq" id="WP_075099040.1">
    <property type="nucleotide sequence ID" value="NZ_MSJL01000015.1"/>
</dbReference>
<keyword evidence="4" id="KW-1185">Reference proteome</keyword>
<keyword evidence="1" id="KW-0732">Signal</keyword>
<evidence type="ECO:0000313" key="3">
    <source>
        <dbReference type="EMBL" id="SUN04892.1"/>
    </source>
</evidence>
<evidence type="ECO:0000313" key="2">
    <source>
        <dbReference type="EMBL" id="OLF49976.1"/>
    </source>
</evidence>
<feature type="signal peptide" evidence="1">
    <location>
        <begin position="1"/>
        <end position="26"/>
    </location>
</feature>
<dbReference type="EMBL" id="MSJL01000015">
    <property type="protein sequence ID" value="OLF49976.1"/>
    <property type="molecule type" value="Genomic_DNA"/>
</dbReference>